<dbReference type="EMBL" id="JACGWK010000355">
    <property type="protein sequence ID" value="KAL0300321.1"/>
    <property type="molecule type" value="Genomic_DNA"/>
</dbReference>
<proteinExistence type="predicted"/>
<dbReference type="PANTHER" id="PTHR31286">
    <property type="entry name" value="GLYCINE-RICH CELL WALL STRUCTURAL PROTEIN 1.8-LIKE"/>
    <property type="match status" value="1"/>
</dbReference>
<dbReference type="PANTHER" id="PTHR31286:SF180">
    <property type="entry name" value="OS10G0362600 PROTEIN"/>
    <property type="match status" value="1"/>
</dbReference>
<evidence type="ECO:0000256" key="1">
    <source>
        <dbReference type="SAM" id="MobiDB-lite"/>
    </source>
</evidence>
<dbReference type="InterPro" id="IPR040256">
    <property type="entry name" value="At4g02000-like"/>
</dbReference>
<evidence type="ECO:0000313" key="2">
    <source>
        <dbReference type="EMBL" id="KAL0300321.1"/>
    </source>
</evidence>
<feature type="region of interest" description="Disordered" evidence="1">
    <location>
        <begin position="1"/>
        <end position="22"/>
    </location>
</feature>
<gene>
    <name evidence="2" type="ORF">Sangu_3127400</name>
</gene>
<dbReference type="AlphaFoldDB" id="A0AAW2K197"/>
<reference evidence="2" key="2">
    <citation type="journal article" date="2024" name="Plant">
        <title>Genomic evolution and insights into agronomic trait innovations of Sesamum species.</title>
        <authorList>
            <person name="Miao H."/>
            <person name="Wang L."/>
            <person name="Qu L."/>
            <person name="Liu H."/>
            <person name="Sun Y."/>
            <person name="Le M."/>
            <person name="Wang Q."/>
            <person name="Wei S."/>
            <person name="Zheng Y."/>
            <person name="Lin W."/>
            <person name="Duan Y."/>
            <person name="Cao H."/>
            <person name="Xiong S."/>
            <person name="Wang X."/>
            <person name="Wei L."/>
            <person name="Li C."/>
            <person name="Ma Q."/>
            <person name="Ju M."/>
            <person name="Zhao R."/>
            <person name="Li G."/>
            <person name="Mu C."/>
            <person name="Tian Q."/>
            <person name="Mei H."/>
            <person name="Zhang T."/>
            <person name="Gao T."/>
            <person name="Zhang H."/>
        </authorList>
    </citation>
    <scope>NUCLEOTIDE SEQUENCE</scope>
    <source>
        <strain evidence="2">G01</strain>
    </source>
</reference>
<accession>A0AAW2K197</accession>
<evidence type="ECO:0008006" key="3">
    <source>
        <dbReference type="Google" id="ProtNLM"/>
    </source>
</evidence>
<sequence length="523" mass="55672">MDEGEDGDLVDGNHGAVSATPTVDTTIEEGDLTMKKLKAEFNIKEFFELALRVIDDEDLESMEMLKNLKNKWKKKLGGEVALAGHGGFRPVHTRWPTPFPAPILRLARHVLRGPTAHQAALFNEAPPSCLVVSDHATLDAALAKTLAAFEELAHQDSAHAAWAVGDEPPTSVLGDALTLAARERLQPIEPTKPLGLGDSQPHVSHVPVDFTATTTIDGSRHEQMAHWALNRPLVAAAPTDEAALSAAAALTDEAPQSFITRVPIASTSESPCAGEAPLNDSVVGSSDGEISPFNLRRLSVWTERSISPPVAGGFASSDHLCSPDGDWNSFDAMGSSGEDSSAHSTSSTARATVQNAAAAISTTGDHRSSGEPAVGAIFCELWTTEGLSTVASGIGRPLYPDAITRACTSLDFARVCVMLNVSSKLPKHVVIMMPNELGGESACKVDVEYEWLPPKCKQCVSLGHSTATCPESNKIEKPKVAVYVQKRPVQPPPTVSKPMAKDAVRTVQHTVPEEDGTVDMDWN</sequence>
<organism evidence="2">
    <name type="scientific">Sesamum angustifolium</name>
    <dbReference type="NCBI Taxonomy" id="2727405"/>
    <lineage>
        <taxon>Eukaryota</taxon>
        <taxon>Viridiplantae</taxon>
        <taxon>Streptophyta</taxon>
        <taxon>Embryophyta</taxon>
        <taxon>Tracheophyta</taxon>
        <taxon>Spermatophyta</taxon>
        <taxon>Magnoliopsida</taxon>
        <taxon>eudicotyledons</taxon>
        <taxon>Gunneridae</taxon>
        <taxon>Pentapetalae</taxon>
        <taxon>asterids</taxon>
        <taxon>lamiids</taxon>
        <taxon>Lamiales</taxon>
        <taxon>Pedaliaceae</taxon>
        <taxon>Sesamum</taxon>
    </lineage>
</organism>
<comment type="caution">
    <text evidence="2">The sequence shown here is derived from an EMBL/GenBank/DDBJ whole genome shotgun (WGS) entry which is preliminary data.</text>
</comment>
<protein>
    <recommendedName>
        <fullName evidence="3">DUF4283 domain-containing protein</fullName>
    </recommendedName>
</protein>
<name>A0AAW2K197_9LAMI</name>
<reference evidence="2" key="1">
    <citation type="submission" date="2020-06" db="EMBL/GenBank/DDBJ databases">
        <authorList>
            <person name="Li T."/>
            <person name="Hu X."/>
            <person name="Zhang T."/>
            <person name="Song X."/>
            <person name="Zhang H."/>
            <person name="Dai N."/>
            <person name="Sheng W."/>
            <person name="Hou X."/>
            <person name="Wei L."/>
        </authorList>
    </citation>
    <scope>NUCLEOTIDE SEQUENCE</scope>
    <source>
        <strain evidence="2">G01</strain>
        <tissue evidence="2">Leaf</tissue>
    </source>
</reference>